<comment type="caution">
    <text evidence="2">The sequence shown here is derived from an EMBL/GenBank/DDBJ whole genome shotgun (WGS) entry which is preliminary data.</text>
</comment>
<feature type="region of interest" description="Disordered" evidence="1">
    <location>
        <begin position="8"/>
        <end position="34"/>
    </location>
</feature>
<gene>
    <name evidence="2" type="ORF">EVA_11829</name>
</gene>
<name>J9CJ50_9ZZZZ</name>
<organism evidence="2">
    <name type="scientific">gut metagenome</name>
    <dbReference type="NCBI Taxonomy" id="749906"/>
    <lineage>
        <taxon>unclassified sequences</taxon>
        <taxon>metagenomes</taxon>
        <taxon>organismal metagenomes</taxon>
    </lineage>
</organism>
<sequence length="48" mass="5904">MLQAIFRRRAFKRKAQSKQTADMRKEERKPKYFTRKNRSLFTIRSIGK</sequence>
<proteinExistence type="predicted"/>
<dbReference type="AlphaFoldDB" id="J9CJ50"/>
<protein>
    <submittedName>
        <fullName evidence="2">Uncharacterized protein</fullName>
    </submittedName>
</protein>
<feature type="compositionally biased region" description="Basic and acidic residues" evidence="1">
    <location>
        <begin position="21"/>
        <end position="30"/>
    </location>
</feature>
<reference evidence="2" key="1">
    <citation type="journal article" date="2012" name="PLoS ONE">
        <title>Gene sets for utilization of primary and secondary nutrition supplies in the distal gut of endangered iberian lynx.</title>
        <authorList>
            <person name="Alcaide M."/>
            <person name="Messina E."/>
            <person name="Richter M."/>
            <person name="Bargiela R."/>
            <person name="Peplies J."/>
            <person name="Huws S.A."/>
            <person name="Newbold C.J."/>
            <person name="Golyshin P.N."/>
            <person name="Simon M.A."/>
            <person name="Lopez G."/>
            <person name="Yakimov M.M."/>
            <person name="Ferrer M."/>
        </authorList>
    </citation>
    <scope>NUCLEOTIDE SEQUENCE</scope>
</reference>
<accession>J9CJ50</accession>
<evidence type="ECO:0000256" key="1">
    <source>
        <dbReference type="SAM" id="MobiDB-lite"/>
    </source>
</evidence>
<dbReference type="EMBL" id="AMCI01003538">
    <property type="protein sequence ID" value="EJX00066.1"/>
    <property type="molecule type" value="Genomic_DNA"/>
</dbReference>
<evidence type="ECO:0000313" key="2">
    <source>
        <dbReference type="EMBL" id="EJX00066.1"/>
    </source>
</evidence>